<accession>A0AAV3PAZ7</accession>
<name>A0AAV3PAZ7_LITER</name>
<dbReference type="AlphaFoldDB" id="A0AAV3PAZ7"/>
<organism evidence="2 3">
    <name type="scientific">Lithospermum erythrorhizon</name>
    <name type="common">Purple gromwell</name>
    <name type="synonym">Lithospermum officinale var. erythrorhizon</name>
    <dbReference type="NCBI Taxonomy" id="34254"/>
    <lineage>
        <taxon>Eukaryota</taxon>
        <taxon>Viridiplantae</taxon>
        <taxon>Streptophyta</taxon>
        <taxon>Embryophyta</taxon>
        <taxon>Tracheophyta</taxon>
        <taxon>Spermatophyta</taxon>
        <taxon>Magnoliopsida</taxon>
        <taxon>eudicotyledons</taxon>
        <taxon>Gunneridae</taxon>
        <taxon>Pentapetalae</taxon>
        <taxon>asterids</taxon>
        <taxon>lamiids</taxon>
        <taxon>Boraginales</taxon>
        <taxon>Boraginaceae</taxon>
        <taxon>Boraginoideae</taxon>
        <taxon>Lithospermeae</taxon>
        <taxon>Lithospermum</taxon>
    </lineage>
</organism>
<protein>
    <submittedName>
        <fullName evidence="2">Uncharacterized protein</fullName>
    </submittedName>
</protein>
<evidence type="ECO:0000313" key="3">
    <source>
        <dbReference type="Proteomes" id="UP001454036"/>
    </source>
</evidence>
<dbReference type="GO" id="GO:0003676">
    <property type="term" value="F:nucleic acid binding"/>
    <property type="evidence" value="ECO:0007669"/>
    <property type="project" value="InterPro"/>
</dbReference>
<dbReference type="PANTHER" id="PTHR31973">
    <property type="entry name" value="POLYPROTEIN, PUTATIVE-RELATED"/>
    <property type="match status" value="1"/>
</dbReference>
<dbReference type="GO" id="GO:0008270">
    <property type="term" value="F:zinc ion binding"/>
    <property type="evidence" value="ECO:0007669"/>
    <property type="project" value="InterPro"/>
</dbReference>
<sequence length="313" mass="34950">MLEMIRTMLMKRIRDRYVAISKKPGPLCVKTKKILDLRMAESVGFVASWNDKFGFEVKTGGDQYIVDGIPCSHSISCLIQYQKSMTASVKGCYKKETFLIVHSHVINPMNGMALWDKDSGMSLQPPPQMKLAGRPKKNKRRNITEIKKKGKKEALTRWVIGHCSWCKQRGHNIRKCPSKEKGEDKVDDGKSKWKPSRVVIDECNDEPNERGKGFSLRRGTASSARGRGNAATTDKGRGMFHQQGAGEMHHQRGGGLLHQEAGGLLHQEGGRLLQQGAEGVFQQGAKATPQSGEKEFIQPCHLKMLQPSLNLML</sequence>
<dbReference type="SUPFAM" id="SSF57756">
    <property type="entry name" value="Retrovirus zinc finger-like domains"/>
    <property type="match status" value="1"/>
</dbReference>
<dbReference type="InterPro" id="IPR036875">
    <property type="entry name" value="Znf_CCHC_sf"/>
</dbReference>
<dbReference type="Proteomes" id="UP001454036">
    <property type="component" value="Unassembled WGS sequence"/>
</dbReference>
<evidence type="ECO:0000313" key="2">
    <source>
        <dbReference type="EMBL" id="GAA0148882.1"/>
    </source>
</evidence>
<dbReference type="PANTHER" id="PTHR31973:SF187">
    <property type="entry name" value="MUTATOR TRANSPOSASE MUDRA PROTEIN"/>
    <property type="match status" value="1"/>
</dbReference>
<reference evidence="2 3" key="1">
    <citation type="submission" date="2024-01" db="EMBL/GenBank/DDBJ databases">
        <title>The complete chloroplast genome sequence of Lithospermum erythrorhizon: insights into the phylogenetic relationship among Boraginaceae species and the maternal lineages of purple gromwells.</title>
        <authorList>
            <person name="Okada T."/>
            <person name="Watanabe K."/>
        </authorList>
    </citation>
    <scope>NUCLEOTIDE SEQUENCE [LARGE SCALE GENOMIC DNA]</scope>
</reference>
<dbReference type="EMBL" id="BAABME010001315">
    <property type="protein sequence ID" value="GAA0148882.1"/>
    <property type="molecule type" value="Genomic_DNA"/>
</dbReference>
<feature type="compositionally biased region" description="Low complexity" evidence="1">
    <location>
        <begin position="217"/>
        <end position="232"/>
    </location>
</feature>
<evidence type="ECO:0000256" key="1">
    <source>
        <dbReference type="SAM" id="MobiDB-lite"/>
    </source>
</evidence>
<gene>
    <name evidence="2" type="ORF">LIER_08202</name>
</gene>
<proteinExistence type="predicted"/>
<comment type="caution">
    <text evidence="2">The sequence shown here is derived from an EMBL/GenBank/DDBJ whole genome shotgun (WGS) entry which is preliminary data.</text>
</comment>
<feature type="region of interest" description="Disordered" evidence="1">
    <location>
        <begin position="203"/>
        <end position="237"/>
    </location>
</feature>
<keyword evidence="3" id="KW-1185">Reference proteome</keyword>